<dbReference type="InterPro" id="IPR036640">
    <property type="entry name" value="ABC1_TM_sf"/>
</dbReference>
<evidence type="ECO:0000256" key="2">
    <source>
        <dbReference type="ARBA" id="ARBA00022448"/>
    </source>
</evidence>
<accession>A0A2U9R1Q2</accession>
<evidence type="ECO:0000256" key="5">
    <source>
        <dbReference type="ARBA" id="ARBA00022741"/>
    </source>
</evidence>
<evidence type="ECO:0000313" key="15">
    <source>
        <dbReference type="Proteomes" id="UP000249293"/>
    </source>
</evidence>
<keyword evidence="4" id="KW-0677">Repeat</keyword>
<evidence type="ECO:0000256" key="7">
    <source>
        <dbReference type="ARBA" id="ARBA00022989"/>
    </source>
</evidence>
<feature type="transmembrane region" description="Helical" evidence="11">
    <location>
        <begin position="519"/>
        <end position="537"/>
    </location>
</feature>
<dbReference type="PROSITE" id="PS50929">
    <property type="entry name" value="ABC_TM1F"/>
    <property type="match status" value="2"/>
</dbReference>
<feature type="transmembrane region" description="Helical" evidence="11">
    <location>
        <begin position="597"/>
        <end position="620"/>
    </location>
</feature>
<evidence type="ECO:0000256" key="1">
    <source>
        <dbReference type="ARBA" id="ARBA00004141"/>
    </source>
</evidence>
<dbReference type="FunFam" id="3.40.50.300:FF:000565">
    <property type="entry name" value="ABC bile acid transporter"/>
    <property type="match status" value="1"/>
</dbReference>
<dbReference type="InterPro" id="IPR017871">
    <property type="entry name" value="ABC_transporter-like_CS"/>
</dbReference>
<feature type="transmembrane region" description="Helical" evidence="11">
    <location>
        <begin position="494"/>
        <end position="513"/>
    </location>
</feature>
<evidence type="ECO:0000256" key="4">
    <source>
        <dbReference type="ARBA" id="ARBA00022737"/>
    </source>
</evidence>
<feature type="transmembrane region" description="Helical" evidence="11">
    <location>
        <begin position="334"/>
        <end position="355"/>
    </location>
</feature>
<dbReference type="GO" id="GO:0016887">
    <property type="term" value="F:ATP hydrolysis activity"/>
    <property type="evidence" value="ECO:0007669"/>
    <property type="project" value="InterPro"/>
</dbReference>
<dbReference type="PANTHER" id="PTHR24223:SF353">
    <property type="entry name" value="ABC TRANSPORTER ATP-BINDING PROTEIN_PERMEASE VMR1-RELATED"/>
    <property type="match status" value="1"/>
</dbReference>
<evidence type="ECO:0000256" key="10">
    <source>
        <dbReference type="SAM" id="MobiDB-lite"/>
    </source>
</evidence>
<feature type="transmembrane region" description="Helical" evidence="11">
    <location>
        <begin position="128"/>
        <end position="148"/>
    </location>
</feature>
<feature type="transmembrane region" description="Helical" evidence="11">
    <location>
        <begin position="26"/>
        <end position="45"/>
    </location>
</feature>
<feature type="transmembrane region" description="Helical" evidence="11">
    <location>
        <begin position="1027"/>
        <end position="1045"/>
    </location>
</feature>
<gene>
    <name evidence="14" type="ORF">C5L36_0B03570</name>
</gene>
<dbReference type="CDD" id="cd03250">
    <property type="entry name" value="ABCC_MRP_domain1"/>
    <property type="match status" value="1"/>
</dbReference>
<dbReference type="PROSITE" id="PS00211">
    <property type="entry name" value="ABC_TRANSPORTER_1"/>
    <property type="match status" value="2"/>
</dbReference>
<keyword evidence="9" id="KW-0325">Glycoprotein</keyword>
<feature type="transmembrane region" description="Helical" evidence="11">
    <location>
        <begin position="199"/>
        <end position="217"/>
    </location>
</feature>
<feature type="transmembrane region" description="Helical" evidence="11">
    <location>
        <begin position="1115"/>
        <end position="1134"/>
    </location>
</feature>
<organism evidence="14 15">
    <name type="scientific">Pichia kudriavzevii</name>
    <name type="common">Yeast</name>
    <name type="synonym">Issatchenkia orientalis</name>
    <dbReference type="NCBI Taxonomy" id="4909"/>
    <lineage>
        <taxon>Eukaryota</taxon>
        <taxon>Fungi</taxon>
        <taxon>Dikarya</taxon>
        <taxon>Ascomycota</taxon>
        <taxon>Saccharomycotina</taxon>
        <taxon>Pichiomycetes</taxon>
        <taxon>Pichiales</taxon>
        <taxon>Pichiaceae</taxon>
        <taxon>Pichia</taxon>
    </lineage>
</organism>
<proteinExistence type="predicted"/>
<dbReference type="OrthoDB" id="6500128at2759"/>
<feature type="domain" description="ABC transporter" evidence="12">
    <location>
        <begin position="695"/>
        <end position="940"/>
    </location>
</feature>
<keyword evidence="6" id="KW-0067">ATP-binding</keyword>
<dbReference type="InterPro" id="IPR027417">
    <property type="entry name" value="P-loop_NTPase"/>
</dbReference>
<dbReference type="Proteomes" id="UP000249293">
    <property type="component" value="Chromosome 2"/>
</dbReference>
<feature type="compositionally biased region" description="Polar residues" evidence="10">
    <location>
        <begin position="445"/>
        <end position="459"/>
    </location>
</feature>
<dbReference type="SUPFAM" id="SSF52540">
    <property type="entry name" value="P-loop containing nucleoside triphosphate hydrolases"/>
    <property type="match status" value="2"/>
</dbReference>
<evidence type="ECO:0000256" key="11">
    <source>
        <dbReference type="SAM" id="Phobius"/>
    </source>
</evidence>
<dbReference type="InterPro" id="IPR011527">
    <property type="entry name" value="ABC1_TM_dom"/>
</dbReference>
<evidence type="ECO:0000256" key="6">
    <source>
        <dbReference type="ARBA" id="ARBA00022840"/>
    </source>
</evidence>
<dbReference type="GO" id="GO:0140359">
    <property type="term" value="F:ABC-type transporter activity"/>
    <property type="evidence" value="ECO:0007669"/>
    <property type="project" value="InterPro"/>
</dbReference>
<keyword evidence="2" id="KW-0813">Transport</keyword>
<feature type="domain" description="ABC transmembrane type-1" evidence="13">
    <location>
        <begin position="339"/>
        <end position="661"/>
    </location>
</feature>
<dbReference type="PROSITE" id="PS50893">
    <property type="entry name" value="ABC_TRANSPORTER_2"/>
    <property type="match status" value="2"/>
</dbReference>
<dbReference type="GeneID" id="40382871"/>
<feature type="region of interest" description="Disordered" evidence="10">
    <location>
        <begin position="426"/>
        <end position="469"/>
    </location>
</feature>
<keyword evidence="15" id="KW-1185">Reference proteome</keyword>
<dbReference type="SMART" id="SM00382">
    <property type="entry name" value="AAA"/>
    <property type="match status" value="2"/>
</dbReference>
<dbReference type="InterPro" id="IPR003593">
    <property type="entry name" value="AAA+_ATPase"/>
</dbReference>
<comment type="subcellular location">
    <subcellularLocation>
        <location evidence="1">Membrane</location>
        <topology evidence="1">Multi-pass membrane protein</topology>
    </subcellularLocation>
</comment>
<dbReference type="Gene3D" id="1.20.1560.10">
    <property type="entry name" value="ABC transporter type 1, transmembrane domain"/>
    <property type="match status" value="2"/>
</dbReference>
<evidence type="ECO:0000259" key="12">
    <source>
        <dbReference type="PROSITE" id="PS50893"/>
    </source>
</evidence>
<evidence type="ECO:0000256" key="8">
    <source>
        <dbReference type="ARBA" id="ARBA00023136"/>
    </source>
</evidence>
<evidence type="ECO:0008006" key="16">
    <source>
        <dbReference type="Google" id="ProtNLM"/>
    </source>
</evidence>
<feature type="transmembrane region" description="Helical" evidence="11">
    <location>
        <begin position="1313"/>
        <end position="1330"/>
    </location>
</feature>
<dbReference type="PANTHER" id="PTHR24223">
    <property type="entry name" value="ATP-BINDING CASSETTE SUB-FAMILY C"/>
    <property type="match status" value="1"/>
</dbReference>
<dbReference type="CDD" id="cd18604">
    <property type="entry name" value="ABC_6TM_VMR1_D2_like"/>
    <property type="match status" value="1"/>
</dbReference>
<feature type="transmembrane region" description="Helical" evidence="11">
    <location>
        <begin position="1222"/>
        <end position="1244"/>
    </location>
</feature>
<name>A0A2U9R1Q2_PICKU</name>
<protein>
    <recommendedName>
        <fullName evidence="16">ATP-dependent bile acid permease</fullName>
    </recommendedName>
</protein>
<dbReference type="Pfam" id="PF00005">
    <property type="entry name" value="ABC_tran"/>
    <property type="match status" value="2"/>
</dbReference>
<dbReference type="STRING" id="4909.A0A2U9R1Q2"/>
<keyword evidence="8 11" id="KW-0472">Membrane</keyword>
<reference evidence="14 15" key="1">
    <citation type="submission" date="2018-06" db="EMBL/GenBank/DDBJ databases">
        <title>Population genomics shows no distinction between pathogenic Candida krusei and environmental Pichia kudriavzevii: One species, four names.</title>
        <authorList>
            <person name="Douglass A.P."/>
            <person name="Offei B."/>
            <person name="Braun-Galleani S."/>
            <person name="Coughlan A.Y."/>
            <person name="Martos A."/>
            <person name="Ortiz-Merino R.A."/>
            <person name="Byrne K.P."/>
            <person name="Wolfe K.H."/>
        </authorList>
    </citation>
    <scope>NUCLEOTIDE SEQUENCE [LARGE SCALE GENOMIC DNA]</scope>
    <source>
        <strain evidence="14 15">CBS573</strain>
    </source>
</reference>
<dbReference type="CDD" id="cd18596">
    <property type="entry name" value="ABC_6TM_VMR1_D1_like"/>
    <property type="match status" value="1"/>
</dbReference>
<evidence type="ECO:0000313" key="14">
    <source>
        <dbReference type="EMBL" id="AWU75106.1"/>
    </source>
</evidence>
<dbReference type="GO" id="GO:0000329">
    <property type="term" value="C:fungal-type vacuole membrane"/>
    <property type="evidence" value="ECO:0007669"/>
    <property type="project" value="TreeGrafter"/>
</dbReference>
<dbReference type="InterPro" id="IPR003439">
    <property type="entry name" value="ABC_transporter-like_ATP-bd"/>
</dbReference>
<keyword evidence="7 11" id="KW-1133">Transmembrane helix</keyword>
<evidence type="ECO:0000256" key="3">
    <source>
        <dbReference type="ARBA" id="ARBA00022692"/>
    </source>
</evidence>
<dbReference type="KEGG" id="pkz:C5L36_0B03570"/>
<feature type="transmembrane region" description="Helical" evidence="11">
    <location>
        <begin position="229"/>
        <end position="245"/>
    </location>
</feature>
<dbReference type="RefSeq" id="XP_029320583.1">
    <property type="nucleotide sequence ID" value="XM_029464724.1"/>
</dbReference>
<feature type="domain" description="ABC transmembrane type-1" evidence="13">
    <location>
        <begin position="1123"/>
        <end position="1363"/>
    </location>
</feature>
<dbReference type="GO" id="GO:0005524">
    <property type="term" value="F:ATP binding"/>
    <property type="evidence" value="ECO:0007669"/>
    <property type="project" value="UniProtKB-KW"/>
</dbReference>
<feature type="transmembrane region" description="Helical" evidence="11">
    <location>
        <begin position="160"/>
        <end position="178"/>
    </location>
</feature>
<keyword evidence="5" id="KW-0547">Nucleotide-binding</keyword>
<sequence>MSNSTCDVVWQVDDFTRCSRHDILELKIPLVLTILSVISIGYYLAKNNWLSSSNIKLDYKFSNNDSSLGPDLAQNYGSVENSNTENPDKKTNIIDAHFDMNYLSGSSTQDMKVTTKTVFRSNFDRSMLALLEFLSLCQLVVAVSPFVMKDLAREWQDNTLVPWANAFFWTYFFLLTTFRLKCSSTGLPEKYPDLWYHSFNLIFVYFFSALFLIRSALLNHTLNKLSKDFYIVEFLLVSAMFLILGSDKFGDRPITVYVTQGLTPSPEPMASFFSVSSYSWLEDMIYAAKKVTPTVKDVWSLKLEDNAYAVILKFHKVKFHSRFAVNLFYQFRKLFLYQTICTSAEAVLTFFPSMLLKKILEYVESPDTESASLAWLFVILMAISSPITCALSGRGLYLGRRICTRMRAVLIGEVYSKALRRQISSSSKITDNEKEESDSPPYTGASATSNTLVSSNGSQKDTKSDEEEKSTRDLGSIINLIAVDSFKVSEICGYLHYFVNSFIMTVIAIAVLYSLLGWAALAGALTIILMMPLNYKLSMTLGNFQKEMLKVTDSRIQKLNEAFQNIRIIKYFAWENKFIEQIIDVRSKELNILFNRCLVWVVSSFVWFLTPTIVCLVAFYCYTIIEGKQLTTPIAFTSLSLFSLLRAPLDQFADMLSFVVQSKVSLERIEEFLKEPETTKYEQLVMERDENSPDVGFQNATFSWSTSSNAPNDFKLRSIDIAFKKNKLNVVIGSTGSGKTSLLLALLGEMNLIEGKVFLPAWTPRDDLIVDSRTGLTESAAYCSQSAWLLNGTIRENILFAAPYDEKRYKQAIEACGLKRDFEILAAGDKTEIGEKGITLSGGQKQRVSLARALYSNASYVLLDDCLSAVDSHTAVHIYENCITGPLMANRTCILVSHNIALTIKDAEHVVVMDNGRVKTQGTVDELIKEGVFDEEATASVMQSRSASTANLNALVNEESDALHSHLLNSTIAALASDHNADQIDSIPVEDENIDKSGKLIDEETKSDGSVSLEVYKAYINLFGGTYFWILLAIVLLSTQLVNIYQSYYLRIWSMAENERNGITVLTAIISEIPNKVYAKSDFAWDNVLNVFKSIDWHKPIIKTRYNDFDVSKMSAIHSTMYYLVVYSLIGLVYSSIGSLRIIMVYIGGLGVSRKIFKQLLQKVMRAEVRFFDSTPIGRIMNRFSKDMESIDQELAPYSEAFVVDILSCLSTIVLITWITPAFLIFGVFVSILFGYVGILYLNLSRELKRFESITRSPINQHFTETLTGVTTIRAYGDERRFLVQNMQKIDTNNRPFFFVWANNRWMSFRAQFTGSSIVAISAALAVLAARQIDSGLAGISLSFAASFSTSALWVLRCYADVEININSVERVQEYITDIKEESATETPFDPPASWPEHGEISVEGLSLRYAPNLPLVIKDISFHVNSGEKVGVVGRTGAGKSTIITSFFRFIEPAQGKIVIDGVDITKIGLNSLRRGLAIIPQEPTLFTGSLRSNLDMFNESDDLSIYESLRRVGLISRDEYNSLRTVIESGQSLEEYNKSNENSEENVNKFTNLEAEVTENGGNLSQGERQLICLARSLLKSPKILLLDEATASIDYETDAMIQNTIREEFSESTILTIAHRLKTIIDYDKILVLDHGNAKEYDHPYNLITKEGSQFRSMCQDTGEFDELVRLAKEAYDAKK</sequence>
<evidence type="ECO:0000259" key="13">
    <source>
        <dbReference type="PROSITE" id="PS50929"/>
    </source>
</evidence>
<keyword evidence="3 11" id="KW-0812">Transmembrane</keyword>
<dbReference type="EMBL" id="CP028774">
    <property type="protein sequence ID" value="AWU75106.1"/>
    <property type="molecule type" value="Genomic_DNA"/>
</dbReference>
<dbReference type="InterPro" id="IPR050173">
    <property type="entry name" value="ABC_transporter_C-like"/>
</dbReference>
<dbReference type="SUPFAM" id="SSF90123">
    <property type="entry name" value="ABC transporter transmembrane region"/>
    <property type="match status" value="2"/>
</dbReference>
<dbReference type="Pfam" id="PF00664">
    <property type="entry name" value="ABC_membrane"/>
    <property type="match status" value="2"/>
</dbReference>
<evidence type="ECO:0000256" key="9">
    <source>
        <dbReference type="ARBA" id="ARBA00023180"/>
    </source>
</evidence>
<dbReference type="CDD" id="cd03244">
    <property type="entry name" value="ABCC_MRP_domain2"/>
    <property type="match status" value="1"/>
</dbReference>
<feature type="domain" description="ABC transporter" evidence="12">
    <location>
        <begin position="1401"/>
        <end position="1663"/>
    </location>
</feature>
<dbReference type="VEuPathDB" id="FungiDB:C5L36_0B03570"/>
<dbReference type="FunFam" id="3.40.50.300:FF:000825">
    <property type="entry name" value="ABC bile acid transporter"/>
    <property type="match status" value="1"/>
</dbReference>
<dbReference type="Gene3D" id="3.40.50.300">
    <property type="entry name" value="P-loop containing nucleotide triphosphate hydrolases"/>
    <property type="match status" value="2"/>
</dbReference>
<feature type="transmembrane region" description="Helical" evidence="11">
    <location>
        <begin position="375"/>
        <end position="397"/>
    </location>
</feature>